<reference evidence="2 3" key="1">
    <citation type="journal article" date="2012" name="J. Bacteriol.">
        <title>Genome Sequence of Janibacter hoylei MTCC8307, Isolated from the Stratospheric Air.</title>
        <authorList>
            <person name="Pawar S.P."/>
            <person name="Dhotre D.P."/>
            <person name="Shetty S.A."/>
            <person name="Chowdhury S.P."/>
            <person name="Chaudhari B.L."/>
            <person name="Shouche Y.S."/>
        </authorList>
    </citation>
    <scope>NUCLEOTIDE SEQUENCE [LARGE SCALE GENOMIC DNA]</scope>
    <source>
        <strain evidence="2 3">PVAS-1</strain>
    </source>
</reference>
<dbReference type="AlphaFoldDB" id="K1DY44"/>
<name>K1DY44_9MICO</name>
<gene>
    <name evidence="2" type="ORF">B277_07281</name>
</gene>
<evidence type="ECO:0000313" key="2">
    <source>
        <dbReference type="EMBL" id="EKA61500.1"/>
    </source>
</evidence>
<comment type="caution">
    <text evidence="2">The sequence shown here is derived from an EMBL/GenBank/DDBJ whole genome shotgun (WGS) entry which is preliminary data.</text>
</comment>
<feature type="compositionally biased region" description="Basic and acidic residues" evidence="1">
    <location>
        <begin position="169"/>
        <end position="179"/>
    </location>
</feature>
<accession>K1DY44</accession>
<feature type="compositionally biased region" description="Low complexity" evidence="1">
    <location>
        <begin position="210"/>
        <end position="226"/>
    </location>
</feature>
<dbReference type="InterPro" id="IPR036388">
    <property type="entry name" value="WH-like_DNA-bd_sf"/>
</dbReference>
<feature type="compositionally biased region" description="Low complexity" evidence="1">
    <location>
        <begin position="60"/>
        <end position="69"/>
    </location>
</feature>
<feature type="compositionally biased region" description="Basic residues" evidence="1">
    <location>
        <begin position="249"/>
        <end position="258"/>
    </location>
</feature>
<sequence>MTQDWLAALEAERGSMGRASASEKVADALRTRIIEGDLPPGTRLSEERIGGRARRLPQHPARGLPPARARASRRPRVQPRRLRPHARGRRRARPVRLPADPRDGGGAPARRDRRRPVRRPGGRRRRETRRRGRRLAWPRLGQHALPPGADPPGRQPPPRRRNATGARGDAPRLQHDGRPAHLPRALPRAQHGDRRPPRGRAPRCGGAGPGRVPRPGRGPAAQRAEGLGLIQLVSWRWPPLRARRDCGRRGNHHRRPPRRANPAARRS</sequence>
<evidence type="ECO:0000256" key="1">
    <source>
        <dbReference type="SAM" id="MobiDB-lite"/>
    </source>
</evidence>
<evidence type="ECO:0000313" key="3">
    <source>
        <dbReference type="Proteomes" id="UP000004474"/>
    </source>
</evidence>
<feature type="region of interest" description="Disordered" evidence="1">
    <location>
        <begin position="33"/>
        <end position="267"/>
    </location>
</feature>
<dbReference type="Gene3D" id="1.10.10.10">
    <property type="entry name" value="Winged helix-like DNA-binding domain superfamily/Winged helix DNA-binding domain"/>
    <property type="match status" value="1"/>
</dbReference>
<feature type="compositionally biased region" description="Basic residues" evidence="1">
    <location>
        <begin position="70"/>
        <end position="94"/>
    </location>
</feature>
<proteinExistence type="predicted"/>
<protein>
    <submittedName>
        <fullName evidence="2">GntR family transcriptional regulator</fullName>
    </submittedName>
</protein>
<dbReference type="Proteomes" id="UP000004474">
    <property type="component" value="Unassembled WGS sequence"/>
</dbReference>
<feature type="compositionally biased region" description="Basic residues" evidence="1">
    <location>
        <begin position="111"/>
        <end position="136"/>
    </location>
</feature>
<organism evidence="2 3">
    <name type="scientific">Janibacter hoylei PVAS-1</name>
    <dbReference type="NCBI Taxonomy" id="1210046"/>
    <lineage>
        <taxon>Bacteria</taxon>
        <taxon>Bacillati</taxon>
        <taxon>Actinomycetota</taxon>
        <taxon>Actinomycetes</taxon>
        <taxon>Micrococcales</taxon>
        <taxon>Intrasporangiaceae</taxon>
        <taxon>Janibacter</taxon>
    </lineage>
</organism>
<dbReference type="STRING" id="1210046.B277_07281"/>
<dbReference type="EMBL" id="ALWX01000025">
    <property type="protein sequence ID" value="EKA61500.1"/>
    <property type="molecule type" value="Genomic_DNA"/>
</dbReference>